<dbReference type="STRING" id="77586.A0A0D9VGL0"/>
<evidence type="ECO:0000256" key="11">
    <source>
        <dbReference type="ARBA" id="ARBA00022989"/>
    </source>
</evidence>
<dbReference type="SMART" id="SM00184">
    <property type="entry name" value="RING"/>
    <property type="match status" value="1"/>
</dbReference>
<proteinExistence type="predicted"/>
<dbReference type="FunFam" id="3.30.40.10:FF:000187">
    <property type="entry name" value="E3 ubiquitin-protein ligase ATL6"/>
    <property type="match status" value="1"/>
</dbReference>
<dbReference type="InterPro" id="IPR053070">
    <property type="entry name" value="RING-type_E3_ubiquitin-ligase"/>
</dbReference>
<keyword evidence="12 15" id="KW-0472">Membrane</keyword>
<keyword evidence="10" id="KW-0862">Zinc</keyword>
<dbReference type="InterPro" id="IPR001841">
    <property type="entry name" value="Znf_RING"/>
</dbReference>
<evidence type="ECO:0000256" key="15">
    <source>
        <dbReference type="SAM" id="Phobius"/>
    </source>
</evidence>
<keyword evidence="5" id="KW-0808">Transferase</keyword>
<feature type="domain" description="RING-type" evidence="16">
    <location>
        <begin position="104"/>
        <end position="146"/>
    </location>
</feature>
<keyword evidence="18" id="KW-1185">Reference proteome</keyword>
<comment type="pathway">
    <text evidence="3">Protein modification; protein ubiquitination.</text>
</comment>
<dbReference type="Pfam" id="PF13639">
    <property type="entry name" value="zf-RING_2"/>
    <property type="match status" value="1"/>
</dbReference>
<feature type="transmembrane region" description="Helical" evidence="15">
    <location>
        <begin position="20"/>
        <end position="39"/>
    </location>
</feature>
<evidence type="ECO:0000256" key="9">
    <source>
        <dbReference type="ARBA" id="ARBA00022786"/>
    </source>
</evidence>
<protein>
    <recommendedName>
        <fullName evidence="4">RING-type E3 ubiquitin transferase</fullName>
        <ecNumber evidence="4">2.3.2.27</ecNumber>
    </recommendedName>
</protein>
<sequence length="257" mass="27026">MSSPAESTGRGMSMNTVTTVMAFSVSAFFVLFIFVRLLCARIHLRPGHSAAAAAVAAAHADAFPAFTVERGIRGLEPAVVTSFPTAKFGDGSRPSPAALEESQCPVCLEEYEAKDVVRVLPACGHAFHVACIDAWLRQHATCPVCRASLRANANPKRRPPASMLPPPVYCPLAAPRPVLPTPDFRQQQQLLLFPTASSSSSSDVDTLRPGSVAAAAASRLEIVVSDEPAASSAAGQCAPPHRCRDALPEQGSASDHC</sequence>
<dbReference type="PROSITE" id="PS50089">
    <property type="entry name" value="ZF_RING_2"/>
    <property type="match status" value="1"/>
</dbReference>
<evidence type="ECO:0000313" key="17">
    <source>
        <dbReference type="EnsemblPlants" id="LPERR02G15100.1"/>
    </source>
</evidence>
<dbReference type="EnsemblPlants" id="LPERR02G15100.1">
    <property type="protein sequence ID" value="LPERR02G15100.1"/>
    <property type="gene ID" value="LPERR02G15100"/>
</dbReference>
<keyword evidence="11 15" id="KW-1133">Transmembrane helix</keyword>
<organism evidence="17 18">
    <name type="scientific">Leersia perrieri</name>
    <dbReference type="NCBI Taxonomy" id="77586"/>
    <lineage>
        <taxon>Eukaryota</taxon>
        <taxon>Viridiplantae</taxon>
        <taxon>Streptophyta</taxon>
        <taxon>Embryophyta</taxon>
        <taxon>Tracheophyta</taxon>
        <taxon>Spermatophyta</taxon>
        <taxon>Magnoliopsida</taxon>
        <taxon>Liliopsida</taxon>
        <taxon>Poales</taxon>
        <taxon>Poaceae</taxon>
        <taxon>BOP clade</taxon>
        <taxon>Oryzoideae</taxon>
        <taxon>Oryzeae</taxon>
        <taxon>Oryzinae</taxon>
        <taxon>Leersia</taxon>
    </lineage>
</organism>
<evidence type="ECO:0000259" key="16">
    <source>
        <dbReference type="PROSITE" id="PS50089"/>
    </source>
</evidence>
<dbReference type="Gramene" id="LPERR02G15100.1">
    <property type="protein sequence ID" value="LPERR02G15100.1"/>
    <property type="gene ID" value="LPERR02G15100"/>
</dbReference>
<dbReference type="AlphaFoldDB" id="A0A0D9VGL0"/>
<evidence type="ECO:0000256" key="1">
    <source>
        <dbReference type="ARBA" id="ARBA00000900"/>
    </source>
</evidence>
<reference evidence="17" key="3">
    <citation type="submission" date="2015-04" db="UniProtKB">
        <authorList>
            <consortium name="EnsemblPlants"/>
        </authorList>
    </citation>
    <scope>IDENTIFICATION</scope>
</reference>
<comment type="catalytic activity">
    <reaction evidence="1">
        <text>S-ubiquitinyl-[E2 ubiquitin-conjugating enzyme]-L-cysteine + [acceptor protein]-L-lysine = [E2 ubiquitin-conjugating enzyme]-L-cysteine + N(6)-ubiquitinyl-[acceptor protein]-L-lysine.</text>
        <dbReference type="EC" id="2.3.2.27"/>
    </reaction>
</comment>
<dbReference type="eggNOG" id="KOG0800">
    <property type="taxonomic scope" value="Eukaryota"/>
</dbReference>
<keyword evidence="9" id="KW-0833">Ubl conjugation pathway</keyword>
<evidence type="ECO:0000256" key="6">
    <source>
        <dbReference type="ARBA" id="ARBA00022692"/>
    </source>
</evidence>
<comment type="subcellular location">
    <subcellularLocation>
        <location evidence="2">Membrane</location>
        <topology evidence="2">Single-pass membrane protein</topology>
    </subcellularLocation>
</comment>
<keyword evidence="7" id="KW-0479">Metal-binding</keyword>
<dbReference type="SUPFAM" id="SSF57850">
    <property type="entry name" value="RING/U-box"/>
    <property type="match status" value="1"/>
</dbReference>
<evidence type="ECO:0000256" key="13">
    <source>
        <dbReference type="PROSITE-ProRule" id="PRU00175"/>
    </source>
</evidence>
<dbReference type="HOGENOM" id="CLU_094740_0_0_1"/>
<evidence type="ECO:0000256" key="3">
    <source>
        <dbReference type="ARBA" id="ARBA00004906"/>
    </source>
</evidence>
<reference evidence="17 18" key="1">
    <citation type="submission" date="2012-08" db="EMBL/GenBank/DDBJ databases">
        <title>Oryza genome evolution.</title>
        <authorList>
            <person name="Wing R.A."/>
        </authorList>
    </citation>
    <scope>NUCLEOTIDE SEQUENCE</scope>
</reference>
<dbReference type="GO" id="GO:0061630">
    <property type="term" value="F:ubiquitin protein ligase activity"/>
    <property type="evidence" value="ECO:0007669"/>
    <property type="project" value="UniProtKB-EC"/>
</dbReference>
<dbReference type="PANTHER" id="PTHR47035:SF7">
    <property type="entry name" value="OS02G0528000 PROTEIN"/>
    <property type="match status" value="1"/>
</dbReference>
<dbReference type="GO" id="GO:0016020">
    <property type="term" value="C:membrane"/>
    <property type="evidence" value="ECO:0007669"/>
    <property type="project" value="UniProtKB-SubCell"/>
</dbReference>
<name>A0A0D9VGL0_9ORYZ</name>
<dbReference type="Proteomes" id="UP000032180">
    <property type="component" value="Chromosome 2"/>
</dbReference>
<evidence type="ECO:0000256" key="2">
    <source>
        <dbReference type="ARBA" id="ARBA00004167"/>
    </source>
</evidence>
<evidence type="ECO:0000256" key="12">
    <source>
        <dbReference type="ARBA" id="ARBA00023136"/>
    </source>
</evidence>
<dbReference type="EC" id="2.3.2.27" evidence="4"/>
<dbReference type="InterPro" id="IPR013083">
    <property type="entry name" value="Znf_RING/FYVE/PHD"/>
</dbReference>
<evidence type="ECO:0000256" key="4">
    <source>
        <dbReference type="ARBA" id="ARBA00012483"/>
    </source>
</evidence>
<dbReference type="PANTHER" id="PTHR47035">
    <property type="entry name" value="OS11G0150450 PROTEIN"/>
    <property type="match status" value="1"/>
</dbReference>
<evidence type="ECO:0000256" key="7">
    <source>
        <dbReference type="ARBA" id="ARBA00022723"/>
    </source>
</evidence>
<dbReference type="CDD" id="cd16461">
    <property type="entry name" value="RING-H2_EL5-like"/>
    <property type="match status" value="1"/>
</dbReference>
<dbReference type="GO" id="GO:0008270">
    <property type="term" value="F:zinc ion binding"/>
    <property type="evidence" value="ECO:0007669"/>
    <property type="project" value="UniProtKB-KW"/>
</dbReference>
<feature type="region of interest" description="Disordered" evidence="14">
    <location>
        <begin position="228"/>
        <end position="257"/>
    </location>
</feature>
<keyword evidence="6 15" id="KW-0812">Transmembrane</keyword>
<accession>A0A0D9VGL0</accession>
<reference evidence="18" key="2">
    <citation type="submission" date="2013-12" db="EMBL/GenBank/DDBJ databases">
        <authorList>
            <person name="Yu Y."/>
            <person name="Lee S."/>
            <person name="de Baynast K."/>
            <person name="Wissotski M."/>
            <person name="Liu L."/>
            <person name="Talag J."/>
            <person name="Goicoechea J."/>
            <person name="Angelova A."/>
            <person name="Jetty R."/>
            <person name="Kudrna D."/>
            <person name="Golser W."/>
            <person name="Rivera L."/>
            <person name="Zhang J."/>
            <person name="Wing R."/>
        </authorList>
    </citation>
    <scope>NUCLEOTIDE SEQUENCE</scope>
</reference>
<evidence type="ECO:0000256" key="5">
    <source>
        <dbReference type="ARBA" id="ARBA00022679"/>
    </source>
</evidence>
<evidence type="ECO:0000313" key="18">
    <source>
        <dbReference type="Proteomes" id="UP000032180"/>
    </source>
</evidence>
<dbReference type="Gene3D" id="3.30.40.10">
    <property type="entry name" value="Zinc/RING finger domain, C3HC4 (zinc finger)"/>
    <property type="match status" value="1"/>
</dbReference>
<evidence type="ECO:0000256" key="8">
    <source>
        <dbReference type="ARBA" id="ARBA00022771"/>
    </source>
</evidence>
<evidence type="ECO:0000256" key="14">
    <source>
        <dbReference type="SAM" id="MobiDB-lite"/>
    </source>
</evidence>
<keyword evidence="8 13" id="KW-0863">Zinc-finger</keyword>
<evidence type="ECO:0000256" key="10">
    <source>
        <dbReference type="ARBA" id="ARBA00022833"/>
    </source>
</evidence>